<dbReference type="Pfam" id="PF20316">
    <property type="entry name" value="DUF6612"/>
    <property type="match status" value="1"/>
</dbReference>
<proteinExistence type="predicted"/>
<dbReference type="Proteomes" id="UP000660110">
    <property type="component" value="Unassembled WGS sequence"/>
</dbReference>
<organism evidence="2 3">
    <name type="scientific">Halobacillus andaensis</name>
    <dbReference type="NCBI Taxonomy" id="1176239"/>
    <lineage>
        <taxon>Bacteria</taxon>
        <taxon>Bacillati</taxon>
        <taxon>Bacillota</taxon>
        <taxon>Bacilli</taxon>
        <taxon>Bacillales</taxon>
        <taxon>Bacillaceae</taxon>
        <taxon>Halobacillus</taxon>
    </lineage>
</organism>
<evidence type="ECO:0000313" key="3">
    <source>
        <dbReference type="Proteomes" id="UP000660110"/>
    </source>
</evidence>
<accession>A0A917BA79</accession>
<keyword evidence="3" id="KW-1185">Reference proteome</keyword>
<dbReference type="Gene3D" id="2.50.20.20">
    <property type="match status" value="1"/>
</dbReference>
<reference evidence="2" key="2">
    <citation type="submission" date="2020-09" db="EMBL/GenBank/DDBJ databases">
        <authorList>
            <person name="Sun Q."/>
            <person name="Zhou Y."/>
        </authorList>
    </citation>
    <scope>NUCLEOTIDE SEQUENCE</scope>
    <source>
        <strain evidence="2">CGMCC 1.12153</strain>
    </source>
</reference>
<evidence type="ECO:0000256" key="1">
    <source>
        <dbReference type="SAM" id="SignalP"/>
    </source>
</evidence>
<dbReference type="PROSITE" id="PS51257">
    <property type="entry name" value="PROKAR_LIPOPROTEIN"/>
    <property type="match status" value="1"/>
</dbReference>
<keyword evidence="1" id="KW-0732">Signal</keyword>
<protein>
    <recommendedName>
        <fullName evidence="4">Lipoprotein</fullName>
    </recommendedName>
</protein>
<dbReference type="InterPro" id="IPR046720">
    <property type="entry name" value="DUF6612"/>
</dbReference>
<evidence type="ECO:0008006" key="4">
    <source>
        <dbReference type="Google" id="ProtNLM"/>
    </source>
</evidence>
<gene>
    <name evidence="2" type="ORF">GCM10010954_35170</name>
</gene>
<dbReference type="EMBL" id="BMEL01000004">
    <property type="protein sequence ID" value="GGF32958.1"/>
    <property type="molecule type" value="Genomic_DNA"/>
</dbReference>
<feature type="signal peptide" evidence="1">
    <location>
        <begin position="1"/>
        <end position="23"/>
    </location>
</feature>
<sequence length="273" mass="30800">MKNSMITLAAFSLLLIVSACSSAEGEKAKEVFKKSAAASEELDSFSMEMEMTQKMNVESEDSEEGIPDGIPLQTTMNSDMQMDPVAFYQTVEFMGQSMEQYYTEDGMYMTVPGEENWYKAPEELVDQLNQISSEEQSPGNQLENLEEYVDEFNLEEKENSYLLSFSSEGENVQALIEESVEEMFPEGTMPEDALEGLTVEQVNYTFEVDKESYYPKQLDAEMNFTMNMEGEETSIHQTMSGSYSNFNEVGEIEIPSEVIEQAEDLPDSGNTPQ</sequence>
<comment type="caution">
    <text evidence="2">The sequence shown here is derived from an EMBL/GenBank/DDBJ whole genome shotgun (WGS) entry which is preliminary data.</text>
</comment>
<feature type="chain" id="PRO_5039344198" description="Lipoprotein" evidence="1">
    <location>
        <begin position="24"/>
        <end position="273"/>
    </location>
</feature>
<dbReference type="RefSeq" id="WP_188378812.1">
    <property type="nucleotide sequence ID" value="NZ_BMEL01000004.1"/>
</dbReference>
<reference evidence="2" key="1">
    <citation type="journal article" date="2014" name="Int. J. Syst. Evol. Microbiol.">
        <title>Complete genome sequence of Corynebacterium casei LMG S-19264T (=DSM 44701T), isolated from a smear-ripened cheese.</title>
        <authorList>
            <consortium name="US DOE Joint Genome Institute (JGI-PGF)"/>
            <person name="Walter F."/>
            <person name="Albersmeier A."/>
            <person name="Kalinowski J."/>
            <person name="Ruckert C."/>
        </authorList>
    </citation>
    <scope>NUCLEOTIDE SEQUENCE</scope>
    <source>
        <strain evidence="2">CGMCC 1.12153</strain>
    </source>
</reference>
<name>A0A917BA79_HALAA</name>
<dbReference type="AlphaFoldDB" id="A0A917BA79"/>
<evidence type="ECO:0000313" key="2">
    <source>
        <dbReference type="EMBL" id="GGF32958.1"/>
    </source>
</evidence>